<comment type="caution">
    <text evidence="1">The sequence shown here is derived from an EMBL/GenBank/DDBJ whole genome shotgun (WGS) entry which is preliminary data.</text>
</comment>
<sequence length="203" mass="21483">MPLLTGSAQLHLFAWSTTTSHSADLYNNVGSTDDAYPQVGQFDGSGNSYTSDSLFWGPGQPMGTYPYTSELIAPDVIGGAPNNYVAAGQTIPLNPQGKAFGSISFAGAASNGPSYGTGTVNYTDGTQQTFTLGLSDWTLNGGTQAPSFSNQPVGTFGYRNTPGDRRTFLSSSSKRILKSRQEKSYKVSPCQALLTRESYTSSP</sequence>
<accession>A0A5J4KW75</accession>
<evidence type="ECO:0000313" key="2">
    <source>
        <dbReference type="Proteomes" id="UP000326912"/>
    </source>
</evidence>
<evidence type="ECO:0000313" key="1">
    <source>
        <dbReference type="EMBL" id="GER90379.1"/>
    </source>
</evidence>
<dbReference type="AlphaFoldDB" id="A0A5J4KW75"/>
<name>A0A5J4KW75_9CHLR</name>
<dbReference type="Proteomes" id="UP000326912">
    <property type="component" value="Unassembled WGS sequence"/>
</dbReference>
<organism evidence="1 2">
    <name type="scientific">Dictyobacter vulcani</name>
    <dbReference type="NCBI Taxonomy" id="2607529"/>
    <lineage>
        <taxon>Bacteria</taxon>
        <taxon>Bacillati</taxon>
        <taxon>Chloroflexota</taxon>
        <taxon>Ktedonobacteria</taxon>
        <taxon>Ktedonobacterales</taxon>
        <taxon>Dictyobacteraceae</taxon>
        <taxon>Dictyobacter</taxon>
    </lineage>
</organism>
<dbReference type="RefSeq" id="WP_162005503.1">
    <property type="nucleotide sequence ID" value="NZ_BKZW01000002.1"/>
</dbReference>
<keyword evidence="2" id="KW-1185">Reference proteome</keyword>
<protein>
    <submittedName>
        <fullName evidence="1">Uncharacterized protein</fullName>
    </submittedName>
</protein>
<gene>
    <name evidence="1" type="ORF">KDW_45410</name>
</gene>
<reference evidence="1 2" key="1">
    <citation type="submission" date="2019-10" db="EMBL/GenBank/DDBJ databases">
        <title>Dictyobacter vulcani sp. nov., within the class Ktedonobacteria, isolated from soil of volcanic Mt. Zao.</title>
        <authorList>
            <person name="Zheng Y."/>
            <person name="Wang C.M."/>
            <person name="Sakai Y."/>
            <person name="Abe K."/>
            <person name="Yokota A."/>
            <person name="Yabe S."/>
        </authorList>
    </citation>
    <scope>NUCLEOTIDE SEQUENCE [LARGE SCALE GENOMIC DNA]</scope>
    <source>
        <strain evidence="1 2">W12</strain>
    </source>
</reference>
<dbReference type="EMBL" id="BKZW01000002">
    <property type="protein sequence ID" value="GER90379.1"/>
    <property type="molecule type" value="Genomic_DNA"/>
</dbReference>
<proteinExistence type="predicted"/>